<evidence type="ECO:0008006" key="3">
    <source>
        <dbReference type="Google" id="ProtNLM"/>
    </source>
</evidence>
<accession>A0A2W1JMT1</accession>
<protein>
    <recommendedName>
        <fullName evidence="3">Sigma-70 family RNA polymerase sigma factor</fullName>
    </recommendedName>
</protein>
<proteinExistence type="predicted"/>
<reference evidence="1 2" key="1">
    <citation type="journal article" date="2018" name="Sci. Rep.">
        <title>A novel species of the marine cyanobacterium Acaryochloris with a unique pigment content and lifestyle.</title>
        <authorList>
            <person name="Partensky F."/>
            <person name="Six C."/>
            <person name="Ratin M."/>
            <person name="Garczarek L."/>
            <person name="Vaulot D."/>
            <person name="Probert I."/>
            <person name="Calteau A."/>
            <person name="Gourvil P."/>
            <person name="Marie D."/>
            <person name="Grebert T."/>
            <person name="Bouchier C."/>
            <person name="Le Panse S."/>
            <person name="Gachenot M."/>
            <person name="Rodriguez F."/>
            <person name="Garrido J.L."/>
        </authorList>
    </citation>
    <scope>NUCLEOTIDE SEQUENCE [LARGE SCALE GENOMIC DNA]</scope>
    <source>
        <strain evidence="1 2">RCC1774</strain>
    </source>
</reference>
<organism evidence="1 2">
    <name type="scientific">Acaryochloris thomasi RCC1774</name>
    <dbReference type="NCBI Taxonomy" id="1764569"/>
    <lineage>
        <taxon>Bacteria</taxon>
        <taxon>Bacillati</taxon>
        <taxon>Cyanobacteriota</taxon>
        <taxon>Cyanophyceae</taxon>
        <taxon>Acaryochloridales</taxon>
        <taxon>Acaryochloridaceae</taxon>
        <taxon>Acaryochloris</taxon>
        <taxon>Acaryochloris thomasi</taxon>
    </lineage>
</organism>
<dbReference type="EMBL" id="PQWO01000017">
    <property type="protein sequence ID" value="PZD71454.1"/>
    <property type="molecule type" value="Genomic_DNA"/>
</dbReference>
<dbReference type="RefSeq" id="WP_110988062.1">
    <property type="nucleotide sequence ID" value="NZ_CAWNWM010000017.1"/>
</dbReference>
<gene>
    <name evidence="1" type="ORF">C1752_06372</name>
</gene>
<comment type="caution">
    <text evidence="1">The sequence shown here is derived from an EMBL/GenBank/DDBJ whole genome shotgun (WGS) entry which is preliminary data.</text>
</comment>
<dbReference type="Proteomes" id="UP000248857">
    <property type="component" value="Unassembled WGS sequence"/>
</dbReference>
<name>A0A2W1JMT1_9CYAN</name>
<keyword evidence="2" id="KW-1185">Reference proteome</keyword>
<dbReference type="OrthoDB" id="451633at2"/>
<dbReference type="AlphaFoldDB" id="A0A2W1JMT1"/>
<evidence type="ECO:0000313" key="2">
    <source>
        <dbReference type="Proteomes" id="UP000248857"/>
    </source>
</evidence>
<evidence type="ECO:0000313" key="1">
    <source>
        <dbReference type="EMBL" id="PZD71454.1"/>
    </source>
</evidence>
<sequence>MLETTVPDSKEIETLVLTKEGLSHFSSTSEPDMDESIDQKLLALVLEAQGHPSQSIARQQALTRLVITIEQSGQLNRLRKYAQFYSAPAFADLYNEAKQKMYFYICQKPELYRREHPVMAWVNSTLSFKFRELMGEQPAVPLFEPDKIPYPEADREHEKLQVFLETDPEGKLAAYAVRHHPTVTFQCLAIARHIQGKTWRELADQTGIPIQTLSCFFQRTLQKLLPYFNQYL</sequence>